<sequence length="174" mass="19178">MMAEIYISNGDTSEIVETETNTPGVMTPIARIVPDRGTFLRLLNMVAKGSEQGVPIYAKLRDSNGDLLAVSTKLQFEISPAGTDERMKVSKRVEQISVYNSYSLQEQRNVDNVDATKVVLTTPENMGGDPVANIEWADIQDLFVSAQAPAEVDWSQSEFYVDSTALEGPFNRGR</sequence>
<dbReference type="AlphaFoldDB" id="A0A345EBB1"/>
<protein>
    <submittedName>
        <fullName evidence="1">Uncharacterized protein</fullName>
    </submittedName>
</protein>
<evidence type="ECO:0000313" key="1">
    <source>
        <dbReference type="EMBL" id="AXG09483.1"/>
    </source>
</evidence>
<accession>A0A345EBB1</accession>
<dbReference type="Proteomes" id="UP000252985">
    <property type="component" value="Chromosome"/>
</dbReference>
<organism evidence="1 2">
    <name type="scientific">Haloplanus rubicundus</name>
    <dbReference type="NCBI Taxonomy" id="1547898"/>
    <lineage>
        <taxon>Archaea</taxon>
        <taxon>Methanobacteriati</taxon>
        <taxon>Methanobacteriota</taxon>
        <taxon>Stenosarchaea group</taxon>
        <taxon>Halobacteria</taxon>
        <taxon>Halobacteriales</taxon>
        <taxon>Haloferacaceae</taxon>
        <taxon>Haloplanus</taxon>
    </lineage>
</organism>
<name>A0A345EBB1_9EURY</name>
<dbReference type="KEGG" id="haq:DU484_06155"/>
<dbReference type="EMBL" id="CP031148">
    <property type="protein sequence ID" value="AXG09483.1"/>
    <property type="molecule type" value="Genomic_DNA"/>
</dbReference>
<gene>
    <name evidence="1" type="ORF">DU484_06155</name>
</gene>
<reference evidence="1 2" key="1">
    <citation type="submission" date="2018-07" db="EMBL/GenBank/DDBJ databases">
        <title>Genome sequences of Haloplanus sp. CBA1112.</title>
        <authorList>
            <person name="Kim Y.B."/>
            <person name="Roh S.W."/>
        </authorList>
    </citation>
    <scope>NUCLEOTIDE SEQUENCE [LARGE SCALE GENOMIC DNA]</scope>
    <source>
        <strain evidence="1 2">CBA1112</strain>
    </source>
</reference>
<proteinExistence type="predicted"/>
<evidence type="ECO:0000313" key="2">
    <source>
        <dbReference type="Proteomes" id="UP000252985"/>
    </source>
</evidence>
<dbReference type="Gene3D" id="2.60.120.1180">
    <property type="match status" value="1"/>
</dbReference>